<gene>
    <name evidence="3" type="ORF">CC78DRAFT_6319</name>
</gene>
<evidence type="ECO:0000313" key="3">
    <source>
        <dbReference type="EMBL" id="KAF2270928.1"/>
    </source>
</evidence>
<evidence type="ECO:0000313" key="4">
    <source>
        <dbReference type="Proteomes" id="UP000800093"/>
    </source>
</evidence>
<proteinExistence type="predicted"/>
<dbReference type="PANTHER" id="PTHR42060">
    <property type="entry name" value="NHL REPEAT-CONTAINING PROTEIN-RELATED"/>
    <property type="match status" value="1"/>
</dbReference>
<dbReference type="SUPFAM" id="SSF63829">
    <property type="entry name" value="Calcium-dependent phosphotriesterase"/>
    <property type="match status" value="1"/>
</dbReference>
<organism evidence="3 4">
    <name type="scientific">Lojkania enalia</name>
    <dbReference type="NCBI Taxonomy" id="147567"/>
    <lineage>
        <taxon>Eukaryota</taxon>
        <taxon>Fungi</taxon>
        <taxon>Dikarya</taxon>
        <taxon>Ascomycota</taxon>
        <taxon>Pezizomycotina</taxon>
        <taxon>Dothideomycetes</taxon>
        <taxon>Pleosporomycetidae</taxon>
        <taxon>Pleosporales</taxon>
        <taxon>Pleosporales incertae sedis</taxon>
        <taxon>Lojkania</taxon>
    </lineage>
</organism>
<dbReference type="PANTHER" id="PTHR42060:SF1">
    <property type="entry name" value="NHL REPEAT-CONTAINING PROTEIN"/>
    <property type="match status" value="1"/>
</dbReference>
<keyword evidence="4" id="KW-1185">Reference proteome</keyword>
<dbReference type="Gene3D" id="2.120.10.30">
    <property type="entry name" value="TolB, C-terminal domain"/>
    <property type="match status" value="1"/>
</dbReference>
<dbReference type="InterPro" id="IPR011042">
    <property type="entry name" value="6-blade_b-propeller_TolB-like"/>
</dbReference>
<reference evidence="4" key="1">
    <citation type="journal article" date="2020" name="Stud. Mycol.">
        <title>101 Dothideomycetes genomes: A test case for predicting lifestyles and emergence of pathogens.</title>
        <authorList>
            <person name="Haridas S."/>
            <person name="Albert R."/>
            <person name="Binder M."/>
            <person name="Bloem J."/>
            <person name="LaButti K."/>
            <person name="Salamov A."/>
            <person name="Andreopoulos B."/>
            <person name="Baker S."/>
            <person name="Barry K."/>
            <person name="Bills G."/>
            <person name="Bluhm B."/>
            <person name="Cannon C."/>
            <person name="Castanera R."/>
            <person name="Culley D."/>
            <person name="Daum C."/>
            <person name="Ezra D."/>
            <person name="Gonzalez J."/>
            <person name="Henrissat B."/>
            <person name="Kuo A."/>
            <person name="Liang C."/>
            <person name="Lipzen A."/>
            <person name="Lutzoni F."/>
            <person name="Magnuson J."/>
            <person name="Mondo S."/>
            <person name="Nolan M."/>
            <person name="Ohm R."/>
            <person name="Pangilinan J."/>
            <person name="Park H.-J."/>
            <person name="Ramirez L."/>
            <person name="Alfaro M."/>
            <person name="Sun H."/>
            <person name="Tritt A."/>
            <person name="Yoshinaga Y."/>
            <person name="Zwiers L.-H."/>
            <person name="Turgeon B."/>
            <person name="Goodwin S."/>
            <person name="Spatafora J."/>
            <person name="Crous P."/>
            <person name="Grigoriev I."/>
        </authorList>
    </citation>
    <scope>NUCLEOTIDE SEQUENCE [LARGE SCALE GENOMIC DNA]</scope>
    <source>
        <strain evidence="4">CBS 304.66</strain>
    </source>
</reference>
<dbReference type="AlphaFoldDB" id="A0A9P4ND47"/>
<dbReference type="InterPro" id="IPR052998">
    <property type="entry name" value="Hetero-Diels-Alderase-like"/>
</dbReference>
<dbReference type="Proteomes" id="UP000800093">
    <property type="component" value="Unassembled WGS sequence"/>
</dbReference>
<feature type="signal peptide" evidence="1">
    <location>
        <begin position="1"/>
        <end position="20"/>
    </location>
</feature>
<evidence type="ECO:0000256" key="1">
    <source>
        <dbReference type="SAM" id="SignalP"/>
    </source>
</evidence>
<dbReference type="Pfam" id="PF08450">
    <property type="entry name" value="SGL"/>
    <property type="match status" value="1"/>
</dbReference>
<accession>A0A9P4ND47</accession>
<dbReference type="EMBL" id="ML986578">
    <property type="protein sequence ID" value="KAF2270928.1"/>
    <property type="molecule type" value="Genomic_DNA"/>
</dbReference>
<keyword evidence="1" id="KW-0732">Signal</keyword>
<comment type="caution">
    <text evidence="3">The sequence shown here is derived from an EMBL/GenBank/DDBJ whole genome shotgun (WGS) entry which is preliminary data.</text>
</comment>
<protein>
    <recommendedName>
        <fullName evidence="2">SMP-30/Gluconolactonase/LRE-like region domain-containing protein</fullName>
    </recommendedName>
</protein>
<sequence>MRIKLSMIWATILLIAPCSCSPSLETLATLPLWIENVVVRANNKLLLTTLGTATIYTFDPSFPSQNATHLVTIPDANGLVGIAEISPDVFITAAGTWNFSTGDIISSASIWRVDLRKNAPEARLVVTVPESNLLNGVAALPGCNNAVLVSDTFAGIVYKINVKERNYEPVIQDPLFAPPDAVPSLGVNGIRIHGGYLYFVNSDQGLFGRVPISRTGHATGNTEVLFRINATETTYMDDFAIDGLGNVYIATHPNILYVLDRYGKVKTVLDRTELNEPTSAVFGRGRAKDRLYVTTGSGKLVAIDRRELS</sequence>
<dbReference type="OrthoDB" id="9977941at2759"/>
<evidence type="ECO:0000259" key="2">
    <source>
        <dbReference type="Pfam" id="PF08450"/>
    </source>
</evidence>
<dbReference type="InterPro" id="IPR013658">
    <property type="entry name" value="SGL"/>
</dbReference>
<name>A0A9P4ND47_9PLEO</name>
<feature type="domain" description="SMP-30/Gluconolactonase/LRE-like region" evidence="2">
    <location>
        <begin position="194"/>
        <end position="296"/>
    </location>
</feature>
<feature type="chain" id="PRO_5040181446" description="SMP-30/Gluconolactonase/LRE-like region domain-containing protein" evidence="1">
    <location>
        <begin position="21"/>
        <end position="309"/>
    </location>
</feature>